<dbReference type="EMBL" id="BPUR01000020">
    <property type="protein sequence ID" value="GJH20539.1"/>
    <property type="molecule type" value="Genomic_DNA"/>
</dbReference>
<accession>A0ACB5R0P0</accession>
<keyword evidence="1" id="KW-0489">Methyltransferase</keyword>
<name>A0ACB5R0P0_9BURK</name>
<proteinExistence type="predicted"/>
<reference evidence="1" key="1">
    <citation type="submission" date="2021-09" db="EMBL/GenBank/DDBJ databases">
        <title>Isolation and characterization of 3-chlorobenzoate degrading bacteria from soils in Shizuoka.</title>
        <authorList>
            <person name="Ifat A."/>
            <person name="Ogawa N."/>
            <person name="Kimbara K."/>
            <person name="Moriuchi R."/>
            <person name="Dohra H."/>
            <person name="Shintani M."/>
        </authorList>
    </citation>
    <scope>NUCLEOTIDE SEQUENCE</scope>
    <source>
        <strain evidence="1">19CS2-2</strain>
    </source>
</reference>
<keyword evidence="2" id="KW-1185">Reference proteome</keyword>
<gene>
    <name evidence="1" type="ORF">CBA19CS22_28375</name>
</gene>
<sequence length="370" mass="42704">MTTLARRAARKLALAVRPIRELVRSRQLLLAERDDAVAQRKRDRMEQEGTIAERNQALKALQAAVKQRDSLQEEMKNVRRIAQDAFDKLHNFGEGPPFVPNGHFYSPIPSLKDLERDKDRVLGHVGRSLPGIDLKEDAQFELLKSFSEPYKALPFSEDKVEGLRYFYRNPAYGHSDAIFLNLMIRHSRPKTVIEIGSGFSSCMLLDTNELWFGNSIECTFIEPYPELLYSLLETGDSDRIDIISVGVQEVNLARFEKLQANDVLFVDSTHVGKFGSDVNHIIFNVLPALASGVFVHFHDIFYPFEYPEAWIREGRAWNEAYLLRAFLQHNSTFEIMMFNTFMQQFHRGFFEEHMPLCLKNSGGSIWLRKR</sequence>
<protein>
    <submittedName>
        <fullName evidence="1">Class I SAM-dependent methyltransferase</fullName>
    </submittedName>
</protein>
<evidence type="ECO:0000313" key="2">
    <source>
        <dbReference type="Proteomes" id="UP001055013"/>
    </source>
</evidence>
<organism evidence="1 2">
    <name type="scientific">Caballeronia novacaledonica</name>
    <dbReference type="NCBI Taxonomy" id="1544861"/>
    <lineage>
        <taxon>Bacteria</taxon>
        <taxon>Pseudomonadati</taxon>
        <taxon>Pseudomonadota</taxon>
        <taxon>Betaproteobacteria</taxon>
        <taxon>Burkholderiales</taxon>
        <taxon>Burkholderiaceae</taxon>
        <taxon>Caballeronia</taxon>
    </lineage>
</organism>
<dbReference type="Proteomes" id="UP001055013">
    <property type="component" value="Unassembled WGS sequence"/>
</dbReference>
<comment type="caution">
    <text evidence="1">The sequence shown here is derived from an EMBL/GenBank/DDBJ whole genome shotgun (WGS) entry which is preliminary data.</text>
</comment>
<keyword evidence="1" id="KW-0808">Transferase</keyword>
<evidence type="ECO:0000313" key="1">
    <source>
        <dbReference type="EMBL" id="GJH20539.1"/>
    </source>
</evidence>